<keyword evidence="1" id="KW-1133">Transmembrane helix</keyword>
<protein>
    <recommendedName>
        <fullName evidence="2">Nudix hydrolase domain-containing protein</fullName>
    </recommendedName>
</protein>
<feature type="transmembrane region" description="Helical" evidence="1">
    <location>
        <begin position="46"/>
        <end position="63"/>
    </location>
</feature>
<keyword evidence="4" id="KW-1185">Reference proteome</keyword>
<dbReference type="RefSeq" id="WP_124342858.1">
    <property type="nucleotide sequence ID" value="NZ_BHYL01000139.1"/>
</dbReference>
<keyword evidence="1" id="KW-0472">Membrane</keyword>
<dbReference type="AlphaFoldDB" id="A0A401V081"/>
<evidence type="ECO:0000313" key="3">
    <source>
        <dbReference type="EMBL" id="GCD20349.1"/>
    </source>
</evidence>
<evidence type="ECO:0000256" key="1">
    <source>
        <dbReference type="SAM" id="Phobius"/>
    </source>
</evidence>
<name>A0A401V081_9CELL</name>
<feature type="domain" description="Nudix hydrolase" evidence="2">
    <location>
        <begin position="227"/>
        <end position="386"/>
    </location>
</feature>
<feature type="transmembrane region" description="Helical" evidence="1">
    <location>
        <begin position="12"/>
        <end position="40"/>
    </location>
</feature>
<gene>
    <name evidence="3" type="ORF">CTKZ_19110</name>
</gene>
<accession>A0A401V081</accession>
<evidence type="ECO:0000259" key="2">
    <source>
        <dbReference type="PROSITE" id="PS51462"/>
    </source>
</evidence>
<evidence type="ECO:0000313" key="4">
    <source>
        <dbReference type="Proteomes" id="UP000288246"/>
    </source>
</evidence>
<dbReference type="InterPro" id="IPR015797">
    <property type="entry name" value="NUDIX_hydrolase-like_dom_sf"/>
</dbReference>
<keyword evidence="1" id="KW-0812">Transmembrane</keyword>
<sequence>MTVVRRWVLTTAWRLGAFLLQTRWIVLSVVLAAAGVIGLYRATPVWLNWSLALVSLVLLVLEVRAHAARLASVQFVDRVDDFQDVAASLRGSDRFRVVDTGAGHVVLDSVAAAAIARGTVVARLSLTGYVLPRELRGYGAAFCRRRVSRGATYNGHLLGLATDVGTGPTLPTTTWNLVPARYWDHLGSDIFATKDVLVSGRLESGFGRSLFVDRRGRLRDHGESWLLNAIGTSVLALTTDGRLVVVSQSAHNESSGGLLAPSGSGSLEPADVGAAGASDLATIAAHGALRELEEETGLRRDDVVDWRHLGYGRWLEKAGKPELFTVAALRVDSHELHRRRIPSADRPYTLGAEAVRLRARDEWDADPRSTVDPAVRHRLSAPLVAGLSLLVTAAGDAANPAHRLVVGRLPVA</sequence>
<reference evidence="3 4" key="1">
    <citation type="submission" date="2018-11" db="EMBL/GenBank/DDBJ databases">
        <title>Draft genome sequence of Cellulomonas takizawaensis strain TKZ-21.</title>
        <authorList>
            <person name="Yamamura H."/>
            <person name="Hayashi T."/>
            <person name="Hamada M."/>
            <person name="Serisawa Y."/>
            <person name="Matsuyama K."/>
            <person name="Nakagawa Y."/>
            <person name="Otoguro M."/>
            <person name="Yanagida F."/>
            <person name="Hayakawa M."/>
        </authorList>
    </citation>
    <scope>NUCLEOTIDE SEQUENCE [LARGE SCALE GENOMIC DNA]</scope>
    <source>
        <strain evidence="3 4">TKZ-21</strain>
    </source>
</reference>
<proteinExistence type="predicted"/>
<dbReference type="InterPro" id="IPR000086">
    <property type="entry name" value="NUDIX_hydrolase_dom"/>
</dbReference>
<comment type="caution">
    <text evidence="3">The sequence shown here is derived from an EMBL/GenBank/DDBJ whole genome shotgun (WGS) entry which is preliminary data.</text>
</comment>
<dbReference type="EMBL" id="BHYL01000139">
    <property type="protein sequence ID" value="GCD20349.1"/>
    <property type="molecule type" value="Genomic_DNA"/>
</dbReference>
<dbReference type="SUPFAM" id="SSF55811">
    <property type="entry name" value="Nudix"/>
    <property type="match status" value="1"/>
</dbReference>
<dbReference type="Gene3D" id="3.90.79.10">
    <property type="entry name" value="Nucleoside Triphosphate Pyrophosphohydrolase"/>
    <property type="match status" value="1"/>
</dbReference>
<dbReference type="Proteomes" id="UP000288246">
    <property type="component" value="Unassembled WGS sequence"/>
</dbReference>
<organism evidence="3 4">
    <name type="scientific">Cellulomonas algicola</name>
    <dbReference type="NCBI Taxonomy" id="2071633"/>
    <lineage>
        <taxon>Bacteria</taxon>
        <taxon>Bacillati</taxon>
        <taxon>Actinomycetota</taxon>
        <taxon>Actinomycetes</taxon>
        <taxon>Micrococcales</taxon>
        <taxon>Cellulomonadaceae</taxon>
        <taxon>Cellulomonas</taxon>
    </lineage>
</organism>
<dbReference type="PROSITE" id="PS51462">
    <property type="entry name" value="NUDIX"/>
    <property type="match status" value="1"/>
</dbReference>
<dbReference type="OrthoDB" id="5147270at2"/>